<reference evidence="2" key="1">
    <citation type="journal article" date="2019" name="Int. J. Syst. Evol. Microbiol.">
        <title>The Global Catalogue of Microorganisms (GCM) 10K type strain sequencing project: providing services to taxonomists for standard genome sequencing and annotation.</title>
        <authorList>
            <consortium name="The Broad Institute Genomics Platform"/>
            <consortium name="The Broad Institute Genome Sequencing Center for Infectious Disease"/>
            <person name="Wu L."/>
            <person name="Ma J."/>
        </authorList>
    </citation>
    <scope>NUCLEOTIDE SEQUENCE [LARGE SCALE GENOMIC DNA]</scope>
    <source>
        <strain evidence="2">CGMCC 1.6375</strain>
    </source>
</reference>
<evidence type="ECO:0000313" key="2">
    <source>
        <dbReference type="Proteomes" id="UP000632339"/>
    </source>
</evidence>
<name>A0ABQ2IEB3_9BACT</name>
<organism evidence="1 2">
    <name type="scientific">Dyadobacter beijingensis</name>
    <dbReference type="NCBI Taxonomy" id="365489"/>
    <lineage>
        <taxon>Bacteria</taxon>
        <taxon>Pseudomonadati</taxon>
        <taxon>Bacteroidota</taxon>
        <taxon>Cytophagia</taxon>
        <taxon>Cytophagales</taxon>
        <taxon>Spirosomataceae</taxon>
        <taxon>Dyadobacter</taxon>
    </lineage>
</organism>
<dbReference type="RefSeq" id="WP_019941274.1">
    <property type="nucleotide sequence ID" value="NZ_BMLI01000002.1"/>
</dbReference>
<dbReference type="Proteomes" id="UP000632339">
    <property type="component" value="Unassembled WGS sequence"/>
</dbReference>
<accession>A0ABQ2IEB3</accession>
<protein>
    <submittedName>
        <fullName evidence="1">Uncharacterized protein</fullName>
    </submittedName>
</protein>
<comment type="caution">
    <text evidence="1">The sequence shown here is derived from an EMBL/GenBank/DDBJ whole genome shotgun (WGS) entry which is preliminary data.</text>
</comment>
<sequence>MEKQSELNNEQVLSVVKHLKDIGEDITIEQAEKMLESMQHLATLAINQYFRRASGSKRNSSTK</sequence>
<gene>
    <name evidence="1" type="ORF">GCM10010967_46540</name>
</gene>
<proteinExistence type="predicted"/>
<evidence type="ECO:0000313" key="1">
    <source>
        <dbReference type="EMBL" id="GGN06034.1"/>
    </source>
</evidence>
<dbReference type="EMBL" id="BMLI01000002">
    <property type="protein sequence ID" value="GGN06034.1"/>
    <property type="molecule type" value="Genomic_DNA"/>
</dbReference>
<keyword evidence="2" id="KW-1185">Reference proteome</keyword>